<feature type="region of interest" description="Disordered" evidence="1">
    <location>
        <begin position="1"/>
        <end position="95"/>
    </location>
</feature>
<feature type="compositionally biased region" description="Basic and acidic residues" evidence="1">
    <location>
        <begin position="62"/>
        <end position="76"/>
    </location>
</feature>
<accession>A0AAD5VPM7</accession>
<organism evidence="2 3">
    <name type="scientific">Leucocoprinus birnbaumii</name>
    <dbReference type="NCBI Taxonomy" id="56174"/>
    <lineage>
        <taxon>Eukaryota</taxon>
        <taxon>Fungi</taxon>
        <taxon>Dikarya</taxon>
        <taxon>Basidiomycota</taxon>
        <taxon>Agaricomycotina</taxon>
        <taxon>Agaricomycetes</taxon>
        <taxon>Agaricomycetidae</taxon>
        <taxon>Agaricales</taxon>
        <taxon>Agaricineae</taxon>
        <taxon>Agaricaceae</taxon>
        <taxon>Leucocoprinus</taxon>
    </lineage>
</organism>
<evidence type="ECO:0000256" key="1">
    <source>
        <dbReference type="SAM" id="MobiDB-lite"/>
    </source>
</evidence>
<sequence length="95" mass="10392">MRTLRSSSSGPEEKNNLTQGHATNPDNLHPQDPQSQSVRAGVKARKDESNRCTDAANQCGKAGEEKRPGDMGKGESRGGWICRAGRWGEFERPQV</sequence>
<comment type="caution">
    <text evidence="2">The sequence shown here is derived from an EMBL/GenBank/DDBJ whole genome shotgun (WGS) entry which is preliminary data.</text>
</comment>
<evidence type="ECO:0000313" key="2">
    <source>
        <dbReference type="EMBL" id="KAJ3561357.1"/>
    </source>
</evidence>
<feature type="compositionally biased region" description="Polar residues" evidence="1">
    <location>
        <begin position="1"/>
        <end position="38"/>
    </location>
</feature>
<evidence type="ECO:0000313" key="3">
    <source>
        <dbReference type="Proteomes" id="UP001213000"/>
    </source>
</evidence>
<protein>
    <submittedName>
        <fullName evidence="2">Uncharacterized protein</fullName>
    </submittedName>
</protein>
<feature type="compositionally biased region" description="Basic and acidic residues" evidence="1">
    <location>
        <begin position="86"/>
        <end position="95"/>
    </location>
</feature>
<name>A0AAD5VPM7_9AGAR</name>
<dbReference type="AlphaFoldDB" id="A0AAD5VPM7"/>
<keyword evidence="3" id="KW-1185">Reference proteome</keyword>
<gene>
    <name evidence="2" type="ORF">NP233_g10244</name>
</gene>
<dbReference type="EMBL" id="JANIEX010001015">
    <property type="protein sequence ID" value="KAJ3561357.1"/>
    <property type="molecule type" value="Genomic_DNA"/>
</dbReference>
<dbReference type="Proteomes" id="UP001213000">
    <property type="component" value="Unassembled WGS sequence"/>
</dbReference>
<proteinExistence type="predicted"/>
<reference evidence="2" key="1">
    <citation type="submission" date="2022-07" db="EMBL/GenBank/DDBJ databases">
        <title>Genome Sequence of Leucocoprinus birnbaumii.</title>
        <authorList>
            <person name="Buettner E."/>
        </authorList>
    </citation>
    <scope>NUCLEOTIDE SEQUENCE</scope>
    <source>
        <strain evidence="2">VT141</strain>
    </source>
</reference>